<evidence type="ECO:0000256" key="1">
    <source>
        <dbReference type="SAM" id="Phobius"/>
    </source>
</evidence>
<evidence type="ECO:0000313" key="2">
    <source>
        <dbReference type="EMBL" id="KAK3296702.1"/>
    </source>
</evidence>
<keyword evidence="3" id="KW-1185">Reference proteome</keyword>
<dbReference type="Proteomes" id="UP001278766">
    <property type="component" value="Unassembled WGS sequence"/>
</dbReference>
<keyword evidence="1" id="KW-1133">Transmembrane helix</keyword>
<dbReference type="RefSeq" id="XP_062660216.1">
    <property type="nucleotide sequence ID" value="XM_062803378.1"/>
</dbReference>
<evidence type="ECO:0000313" key="3">
    <source>
        <dbReference type="Proteomes" id="UP001278766"/>
    </source>
</evidence>
<proteinExistence type="predicted"/>
<reference evidence="2" key="1">
    <citation type="journal article" date="2023" name="Mol. Phylogenet. Evol.">
        <title>Genome-scale phylogeny and comparative genomics of the fungal order Sordariales.</title>
        <authorList>
            <person name="Hensen N."/>
            <person name="Bonometti L."/>
            <person name="Westerberg I."/>
            <person name="Brannstrom I.O."/>
            <person name="Guillou S."/>
            <person name="Cros-Aarteil S."/>
            <person name="Calhoun S."/>
            <person name="Haridas S."/>
            <person name="Kuo A."/>
            <person name="Mondo S."/>
            <person name="Pangilinan J."/>
            <person name="Riley R."/>
            <person name="LaButti K."/>
            <person name="Andreopoulos B."/>
            <person name="Lipzen A."/>
            <person name="Chen C."/>
            <person name="Yan M."/>
            <person name="Daum C."/>
            <person name="Ng V."/>
            <person name="Clum A."/>
            <person name="Steindorff A."/>
            <person name="Ohm R.A."/>
            <person name="Martin F."/>
            <person name="Silar P."/>
            <person name="Natvig D.O."/>
            <person name="Lalanne C."/>
            <person name="Gautier V."/>
            <person name="Ament-Velasquez S.L."/>
            <person name="Kruys A."/>
            <person name="Hutchinson M.I."/>
            <person name="Powell A.J."/>
            <person name="Barry K."/>
            <person name="Miller A.N."/>
            <person name="Grigoriev I.V."/>
            <person name="Debuchy R."/>
            <person name="Gladieux P."/>
            <person name="Hiltunen Thoren M."/>
            <person name="Johannesson H."/>
        </authorList>
    </citation>
    <scope>NUCLEOTIDE SEQUENCE</scope>
    <source>
        <strain evidence="2">CBS 168.71</strain>
    </source>
</reference>
<comment type="caution">
    <text evidence="2">The sequence shown here is derived from an EMBL/GenBank/DDBJ whole genome shotgun (WGS) entry which is preliminary data.</text>
</comment>
<name>A0AAE0LT97_9PEZI</name>
<dbReference type="GeneID" id="87840326"/>
<protein>
    <recommendedName>
        <fullName evidence="4">Transmembrane protein</fullName>
    </recommendedName>
</protein>
<keyword evidence="1" id="KW-0812">Transmembrane</keyword>
<dbReference type="EMBL" id="JAUEPN010000003">
    <property type="protein sequence ID" value="KAK3296702.1"/>
    <property type="molecule type" value="Genomic_DNA"/>
</dbReference>
<sequence length="82" mass="8881">MLPGRVSAFIVGVGLVGGWLWLWGVALLRFGWSLGLFGLSDRSRVVTSVGLGGGCSGRKRLIMGCLVPWLGWWCFGTVRRSV</sequence>
<dbReference type="AlphaFoldDB" id="A0AAE0LT97"/>
<evidence type="ECO:0008006" key="4">
    <source>
        <dbReference type="Google" id="ProtNLM"/>
    </source>
</evidence>
<organism evidence="2 3">
    <name type="scientific">Chaetomium fimeti</name>
    <dbReference type="NCBI Taxonomy" id="1854472"/>
    <lineage>
        <taxon>Eukaryota</taxon>
        <taxon>Fungi</taxon>
        <taxon>Dikarya</taxon>
        <taxon>Ascomycota</taxon>
        <taxon>Pezizomycotina</taxon>
        <taxon>Sordariomycetes</taxon>
        <taxon>Sordariomycetidae</taxon>
        <taxon>Sordariales</taxon>
        <taxon>Chaetomiaceae</taxon>
        <taxon>Chaetomium</taxon>
    </lineage>
</organism>
<gene>
    <name evidence="2" type="ORF">B0H64DRAFT_390102</name>
</gene>
<accession>A0AAE0LT97</accession>
<feature type="transmembrane region" description="Helical" evidence="1">
    <location>
        <begin position="20"/>
        <end position="40"/>
    </location>
</feature>
<keyword evidence="1" id="KW-0472">Membrane</keyword>
<reference evidence="2" key="2">
    <citation type="submission" date="2023-06" db="EMBL/GenBank/DDBJ databases">
        <authorList>
            <consortium name="Lawrence Berkeley National Laboratory"/>
            <person name="Haridas S."/>
            <person name="Hensen N."/>
            <person name="Bonometti L."/>
            <person name="Westerberg I."/>
            <person name="Brannstrom I.O."/>
            <person name="Guillou S."/>
            <person name="Cros-Aarteil S."/>
            <person name="Calhoun S."/>
            <person name="Kuo A."/>
            <person name="Mondo S."/>
            <person name="Pangilinan J."/>
            <person name="Riley R."/>
            <person name="Labutti K."/>
            <person name="Andreopoulos B."/>
            <person name="Lipzen A."/>
            <person name="Chen C."/>
            <person name="Yanf M."/>
            <person name="Daum C."/>
            <person name="Ng V."/>
            <person name="Clum A."/>
            <person name="Steindorff A."/>
            <person name="Ohm R."/>
            <person name="Martin F."/>
            <person name="Silar P."/>
            <person name="Natvig D."/>
            <person name="Lalanne C."/>
            <person name="Gautier V."/>
            <person name="Ament-Velasquez S.L."/>
            <person name="Kruys A."/>
            <person name="Hutchinson M.I."/>
            <person name="Powell A.J."/>
            <person name="Barry K."/>
            <person name="Miller A.N."/>
            <person name="Grigoriev I.V."/>
            <person name="Debuchy R."/>
            <person name="Gladieux P."/>
            <person name="Thoren M.H."/>
            <person name="Johannesson H."/>
        </authorList>
    </citation>
    <scope>NUCLEOTIDE SEQUENCE</scope>
    <source>
        <strain evidence="2">CBS 168.71</strain>
    </source>
</reference>